<protein>
    <submittedName>
        <fullName evidence="1">Isoniazid inducible gene protein IniC</fullName>
    </submittedName>
</protein>
<dbReference type="CDD" id="cd00882">
    <property type="entry name" value="Ras_like_GTPase"/>
    <property type="match status" value="1"/>
</dbReference>
<accession>A0A5M3VWV9</accession>
<keyword evidence="2" id="KW-1185">Reference proteome</keyword>
<dbReference type="Gene3D" id="3.40.50.300">
    <property type="entry name" value="P-loop containing nucleotide triphosphate hydrolases"/>
    <property type="match status" value="2"/>
</dbReference>
<dbReference type="SUPFAM" id="SSF52540">
    <property type="entry name" value="P-loop containing nucleoside triphosphate hydrolases"/>
    <property type="match status" value="1"/>
</dbReference>
<dbReference type="OrthoDB" id="9802035at2"/>
<sequence>MLRDRADAAFNTARTVLARVPTLAPAAEAVAAAHDRLASALRVALVGRVGSGKSTLANALLGRVGSGEFTLADGRVGSGQSAVADALLGERSAATRVQELAVKVTWLRHGLPALTAHFTDGRPPEARDLAELERLVVRADGAEGLAGFLRGIDYLEVADPNPYLRAFDLVDTPGLDTPFGAETIARFPGRTSAGVRAASLEHAGRADAIVLVLAPGLAAAEEELLEDFTAAGFSTATPITTIGALTKIDLFWPEHADPMAEGERVAARLMHAAGARRYLYDLRPLATQVGVAADTFGENDFADLTTLSQIEPDTLTAKLRHGPMHPDLGVPPERGQALFALFGGYGIALACALIRNGIDSIPELRTELLNRSGLTAFRTLLTDHFGNRADLIKLSRAIQDVRRLPALAGPTGPRERMALDQAIAAITQLEFQEHALAEFAVLRNHYDGLLTFNGPQVAELLRLTGQHGLRLTDRLDLDPAADPTTQAAKAHERLIYWAGVDIDPSCRGATRRAAQVIRQSYELIINDL</sequence>
<organism evidence="1 2">
    <name type="scientific">Acrocarpospora corrugata</name>
    <dbReference type="NCBI Taxonomy" id="35763"/>
    <lineage>
        <taxon>Bacteria</taxon>
        <taxon>Bacillati</taxon>
        <taxon>Actinomycetota</taxon>
        <taxon>Actinomycetes</taxon>
        <taxon>Streptosporangiales</taxon>
        <taxon>Streptosporangiaceae</taxon>
        <taxon>Acrocarpospora</taxon>
    </lineage>
</organism>
<gene>
    <name evidence="1" type="ORF">Acor_34010</name>
</gene>
<dbReference type="RefSeq" id="WP_155337632.1">
    <property type="nucleotide sequence ID" value="NZ_BAAABN010000029.1"/>
</dbReference>
<dbReference type="EMBL" id="BLAD01000050">
    <property type="protein sequence ID" value="GES01337.1"/>
    <property type="molecule type" value="Genomic_DNA"/>
</dbReference>
<proteinExistence type="predicted"/>
<dbReference type="Proteomes" id="UP000334990">
    <property type="component" value="Unassembled WGS sequence"/>
</dbReference>
<reference evidence="1 2" key="1">
    <citation type="submission" date="2019-10" db="EMBL/GenBank/DDBJ databases">
        <title>Whole genome shotgun sequence of Acrocarpospora corrugata NBRC 13972.</title>
        <authorList>
            <person name="Ichikawa N."/>
            <person name="Kimura A."/>
            <person name="Kitahashi Y."/>
            <person name="Komaki H."/>
            <person name="Oguchi A."/>
        </authorList>
    </citation>
    <scope>NUCLEOTIDE SEQUENCE [LARGE SCALE GENOMIC DNA]</scope>
    <source>
        <strain evidence="1 2">NBRC 13972</strain>
    </source>
</reference>
<dbReference type="InterPro" id="IPR027417">
    <property type="entry name" value="P-loop_NTPase"/>
</dbReference>
<dbReference type="AlphaFoldDB" id="A0A5M3VWV9"/>
<comment type="caution">
    <text evidence="1">The sequence shown here is derived from an EMBL/GenBank/DDBJ whole genome shotgun (WGS) entry which is preliminary data.</text>
</comment>
<evidence type="ECO:0000313" key="1">
    <source>
        <dbReference type="EMBL" id="GES01337.1"/>
    </source>
</evidence>
<evidence type="ECO:0000313" key="2">
    <source>
        <dbReference type="Proteomes" id="UP000334990"/>
    </source>
</evidence>
<name>A0A5M3VWV9_9ACTN</name>